<keyword evidence="2" id="KW-1185">Reference proteome</keyword>
<comment type="caution">
    <text evidence="1">The sequence shown here is derived from an EMBL/GenBank/DDBJ whole genome shotgun (WGS) entry which is preliminary data.</text>
</comment>
<evidence type="ECO:0000313" key="2">
    <source>
        <dbReference type="Proteomes" id="UP000298057"/>
    </source>
</evidence>
<organism evidence="1 2">
    <name type="scientific">Leptospira selangorensis</name>
    <dbReference type="NCBI Taxonomy" id="2484982"/>
    <lineage>
        <taxon>Bacteria</taxon>
        <taxon>Pseudomonadati</taxon>
        <taxon>Spirochaetota</taxon>
        <taxon>Spirochaetia</taxon>
        <taxon>Leptospirales</taxon>
        <taxon>Leptospiraceae</taxon>
        <taxon>Leptospira</taxon>
    </lineage>
</organism>
<accession>A0ABY2NGD3</accession>
<sequence length="361" mass="41350">MIRAILIFFFLQGVLNAEENIPSLMPVPVGGNLCRYIDEEGNFKFKTYHKCSDFESDLAVVYGRDYSHSLIDQKGKEIRKLPSGYEYIGVKNDKIKIRKDGRFGMMDLNGKIIVKPEYPVLGYESEERIAYCVQYIRDCGYLDSNGEKKLGGDFIQVDDFKNNAAKIRNKENQITIIDLEGKSILPIGSEAPCGMGEGPFPVISGPNKEIRYYSLDGKWKDLPTGVRLVSIFSEGLSFFYKDRSFGVLNEKFEIVWEKPFPDLNKLFIYEHSPVTDRDRQNSVCSFPLQYKSGFALVPLKDPSYHIEFLDTKGNPLGTLRFTNAQYFRGNLAKVEFSKEHLVYQGILNRSGKIIYTYLKRD</sequence>
<evidence type="ECO:0000313" key="1">
    <source>
        <dbReference type="EMBL" id="TGM26805.1"/>
    </source>
</evidence>
<reference evidence="2" key="1">
    <citation type="journal article" date="2019" name="PLoS Negl. Trop. Dis.">
        <title>Revisiting the worldwide diversity of Leptospira species in the environment.</title>
        <authorList>
            <person name="Vincent A.T."/>
            <person name="Schiettekatte O."/>
            <person name="Bourhy P."/>
            <person name="Veyrier F.J."/>
            <person name="Picardeau M."/>
        </authorList>
    </citation>
    <scope>NUCLEOTIDE SEQUENCE [LARGE SCALE GENOMIC DNA]</scope>
    <source>
        <strain evidence="2">201702406</strain>
    </source>
</reference>
<protein>
    <recommendedName>
        <fullName evidence="3">WG repeat-containing protein</fullName>
    </recommendedName>
</protein>
<dbReference type="PANTHER" id="PTHR37841:SF1">
    <property type="entry name" value="DUF3298 DOMAIN-CONTAINING PROTEIN"/>
    <property type="match status" value="1"/>
</dbReference>
<evidence type="ECO:0008006" key="3">
    <source>
        <dbReference type="Google" id="ProtNLM"/>
    </source>
</evidence>
<proteinExistence type="predicted"/>
<gene>
    <name evidence="1" type="ORF">EHQ82_02020</name>
</gene>
<dbReference type="EMBL" id="RQGU01000036">
    <property type="protein sequence ID" value="TGM26805.1"/>
    <property type="molecule type" value="Genomic_DNA"/>
</dbReference>
<dbReference type="PANTHER" id="PTHR37841">
    <property type="entry name" value="GLR2918 PROTEIN"/>
    <property type="match status" value="1"/>
</dbReference>
<dbReference type="Proteomes" id="UP000298057">
    <property type="component" value="Unassembled WGS sequence"/>
</dbReference>
<name>A0ABY2NGD3_9LEPT</name>